<dbReference type="InterPro" id="IPR000531">
    <property type="entry name" value="Beta-barrel_TonB"/>
</dbReference>
<dbReference type="RefSeq" id="WP_267845207.1">
    <property type="nucleotide sequence ID" value="NZ_JAPMXC010000001.1"/>
</dbReference>
<evidence type="ECO:0000256" key="13">
    <source>
        <dbReference type="ARBA" id="ARBA00023237"/>
    </source>
</evidence>
<dbReference type="InterPro" id="IPR039426">
    <property type="entry name" value="TonB-dep_rcpt-like"/>
</dbReference>
<dbReference type="NCBIfam" id="TIGR01783">
    <property type="entry name" value="TonB-siderophor"/>
    <property type="match status" value="1"/>
</dbReference>
<sequence>MTFSSFIAGPPAHAAAATDTSADERAGDTASTRQSRASSSTPSTVGALSAVTVTGQSDGGPYGTVKGVVARDSLGATKTKTSLLETPQSVSVVTREQMDQQNAQTLNAAVRYEAGVTPETRGGIATRYDLLTVRGFSADTYWNGLKLLTNNYYGTPQIDPYLMERIEVLRGPVSVLYGQASAGGILNQESRLPTVEPQHEIGIEFGNYGHKQAKFDFSGPIGDDPRYLYRVTGIARTEDGQVATTRNERLAIAPSFTWRPDRDTTLTLLALYQRDPRSTSYGAVPPYGTVLNNPFGKLPGNFYDGDVNFEKFQRTQTSLGWQFEKRLTPTWTVRSNARWLHLGQEYESVYDSGLEADMRTLDRGTAESNDTMNTYSIDNSIEGNFATGPLDHTLLAGFDYQHVGSGYNVGFGTAPSLDLFAPDNAQAITPPDLAMTRIRASQYGVYLQDQMHFGKVLLTLGGREDWATTHTTAEAFGTTSNQSDRAFTGRAGLTYVFDSGIAPYVSVTQSFVPQAGTDASGKPFDPERAHQYEVGVKYQPKNTSALFTAALFDLTRNNLLTTDANNPNYQAQSGQARSRGVELSAKVSPTRALDVTAAYAYTNTRYTRDNTGLQGKFLPAVPENQASVWANYRFDGMPLAGLSIGAGGRYTGTTYSTDNSFKVRSFFLADATMRYDLGRAWPKLKGSDIYVNAQNLFNRRYVASCYYGEWCAFGYGRQVFAGVDYRW</sequence>
<protein>
    <submittedName>
        <fullName evidence="19">TonB-dependent siderophore receptor</fullName>
    </submittedName>
</protein>
<comment type="caution">
    <text evidence="19">The sequence shown here is derived from an EMBL/GenBank/DDBJ whole genome shotgun (WGS) entry which is preliminary data.</text>
</comment>
<evidence type="ECO:0000256" key="11">
    <source>
        <dbReference type="ARBA" id="ARBA00023136"/>
    </source>
</evidence>
<dbReference type="InterPro" id="IPR037066">
    <property type="entry name" value="Plug_dom_sf"/>
</dbReference>
<evidence type="ECO:0000313" key="19">
    <source>
        <dbReference type="EMBL" id="MCY0386006.1"/>
    </source>
</evidence>
<evidence type="ECO:0000256" key="8">
    <source>
        <dbReference type="ARBA" id="ARBA00023004"/>
    </source>
</evidence>
<keyword evidence="3 14" id="KW-0813">Transport</keyword>
<dbReference type="InterPro" id="IPR010105">
    <property type="entry name" value="TonB_sidphr_rcpt"/>
</dbReference>
<evidence type="ECO:0000256" key="6">
    <source>
        <dbReference type="ARBA" id="ARBA00022692"/>
    </source>
</evidence>
<dbReference type="Gene3D" id="2.170.130.10">
    <property type="entry name" value="TonB-dependent receptor, plug domain"/>
    <property type="match status" value="1"/>
</dbReference>
<reference evidence="19" key="1">
    <citation type="submission" date="2022-11" db="EMBL/GenBank/DDBJ databases">
        <title>Robbsia betulipollinis sp. nov., isolated from pollen of birch (Betula pendula).</title>
        <authorList>
            <person name="Shi H."/>
            <person name="Ambika Manirajan B."/>
            <person name="Ratering S."/>
            <person name="Geissler-Plaum R."/>
            <person name="Schnell S."/>
        </authorList>
    </citation>
    <scope>NUCLEOTIDE SEQUENCE</scope>
    <source>
        <strain evidence="19">Bb-Pol-6</strain>
    </source>
</reference>
<evidence type="ECO:0000256" key="5">
    <source>
        <dbReference type="ARBA" id="ARBA00022496"/>
    </source>
</evidence>
<dbReference type="Pfam" id="PF07715">
    <property type="entry name" value="Plug"/>
    <property type="match status" value="1"/>
</dbReference>
<evidence type="ECO:0000259" key="18">
    <source>
        <dbReference type="Pfam" id="PF07715"/>
    </source>
</evidence>
<keyword evidence="8" id="KW-0408">Iron</keyword>
<accession>A0ABT3ZHK7</accession>
<feature type="domain" description="TonB-dependent receptor plug" evidence="18">
    <location>
        <begin position="83"/>
        <end position="185"/>
    </location>
</feature>
<evidence type="ECO:0000256" key="1">
    <source>
        <dbReference type="ARBA" id="ARBA00004571"/>
    </source>
</evidence>
<comment type="similarity">
    <text evidence="2 14 15">Belongs to the TonB-dependent receptor family.</text>
</comment>
<evidence type="ECO:0000256" key="9">
    <source>
        <dbReference type="ARBA" id="ARBA00023065"/>
    </source>
</evidence>
<dbReference type="Proteomes" id="UP001082899">
    <property type="component" value="Unassembled WGS sequence"/>
</dbReference>
<evidence type="ECO:0000256" key="2">
    <source>
        <dbReference type="ARBA" id="ARBA00009810"/>
    </source>
</evidence>
<keyword evidence="12 19" id="KW-0675">Receptor</keyword>
<dbReference type="Gene3D" id="2.40.170.20">
    <property type="entry name" value="TonB-dependent receptor, beta-barrel domain"/>
    <property type="match status" value="1"/>
</dbReference>
<gene>
    <name evidence="19" type="ORF">OVY01_01845</name>
</gene>
<evidence type="ECO:0000313" key="20">
    <source>
        <dbReference type="Proteomes" id="UP001082899"/>
    </source>
</evidence>
<keyword evidence="20" id="KW-1185">Reference proteome</keyword>
<feature type="compositionally biased region" description="Low complexity" evidence="16">
    <location>
        <begin position="8"/>
        <end position="20"/>
    </location>
</feature>
<keyword evidence="7" id="KW-0732">Signal</keyword>
<dbReference type="Pfam" id="PF00593">
    <property type="entry name" value="TonB_dep_Rec_b-barrel"/>
    <property type="match status" value="1"/>
</dbReference>
<keyword evidence="13 14" id="KW-0998">Cell outer membrane</keyword>
<keyword evidence="11 14" id="KW-0472">Membrane</keyword>
<evidence type="ECO:0000259" key="17">
    <source>
        <dbReference type="Pfam" id="PF00593"/>
    </source>
</evidence>
<proteinExistence type="inferred from homology"/>
<feature type="region of interest" description="Disordered" evidence="16">
    <location>
        <begin position="1"/>
        <end position="46"/>
    </location>
</feature>
<name>A0ABT3ZHK7_9BURK</name>
<evidence type="ECO:0000256" key="12">
    <source>
        <dbReference type="ARBA" id="ARBA00023170"/>
    </source>
</evidence>
<evidence type="ECO:0000256" key="15">
    <source>
        <dbReference type="RuleBase" id="RU003357"/>
    </source>
</evidence>
<feature type="domain" description="TonB-dependent receptor-like beta-barrel" evidence="17">
    <location>
        <begin position="258"/>
        <end position="696"/>
    </location>
</feature>
<evidence type="ECO:0000256" key="14">
    <source>
        <dbReference type="PROSITE-ProRule" id="PRU01360"/>
    </source>
</evidence>
<dbReference type="PANTHER" id="PTHR32552:SF68">
    <property type="entry name" value="FERRICHROME OUTER MEMBRANE TRANSPORTER_PHAGE RECEPTOR"/>
    <property type="match status" value="1"/>
</dbReference>
<keyword evidence="9" id="KW-0406">Ion transport</keyword>
<keyword evidence="5" id="KW-0410">Iron transport</keyword>
<keyword evidence="10 15" id="KW-0798">TonB box</keyword>
<dbReference type="InterPro" id="IPR012910">
    <property type="entry name" value="Plug_dom"/>
</dbReference>
<evidence type="ECO:0000256" key="10">
    <source>
        <dbReference type="ARBA" id="ARBA00023077"/>
    </source>
</evidence>
<dbReference type="PANTHER" id="PTHR32552">
    <property type="entry name" value="FERRICHROME IRON RECEPTOR-RELATED"/>
    <property type="match status" value="1"/>
</dbReference>
<evidence type="ECO:0000256" key="3">
    <source>
        <dbReference type="ARBA" id="ARBA00022448"/>
    </source>
</evidence>
<evidence type="ECO:0000256" key="16">
    <source>
        <dbReference type="SAM" id="MobiDB-lite"/>
    </source>
</evidence>
<keyword evidence="4 14" id="KW-1134">Transmembrane beta strand</keyword>
<dbReference type="EMBL" id="JAPMXC010000001">
    <property type="protein sequence ID" value="MCY0386006.1"/>
    <property type="molecule type" value="Genomic_DNA"/>
</dbReference>
<comment type="subcellular location">
    <subcellularLocation>
        <location evidence="1 14">Cell outer membrane</location>
        <topology evidence="1 14">Multi-pass membrane protein</topology>
    </subcellularLocation>
</comment>
<keyword evidence="6 14" id="KW-0812">Transmembrane</keyword>
<dbReference type="SUPFAM" id="SSF56935">
    <property type="entry name" value="Porins"/>
    <property type="match status" value="1"/>
</dbReference>
<feature type="compositionally biased region" description="Low complexity" evidence="16">
    <location>
        <begin position="29"/>
        <end position="44"/>
    </location>
</feature>
<dbReference type="InterPro" id="IPR036942">
    <property type="entry name" value="Beta-barrel_TonB_sf"/>
</dbReference>
<evidence type="ECO:0000256" key="7">
    <source>
        <dbReference type="ARBA" id="ARBA00022729"/>
    </source>
</evidence>
<dbReference type="CDD" id="cd01347">
    <property type="entry name" value="ligand_gated_channel"/>
    <property type="match status" value="1"/>
</dbReference>
<organism evidence="19 20">
    <name type="scientific">Robbsia betulipollinis</name>
    <dbReference type="NCBI Taxonomy" id="2981849"/>
    <lineage>
        <taxon>Bacteria</taxon>
        <taxon>Pseudomonadati</taxon>
        <taxon>Pseudomonadota</taxon>
        <taxon>Betaproteobacteria</taxon>
        <taxon>Burkholderiales</taxon>
        <taxon>Burkholderiaceae</taxon>
        <taxon>Robbsia</taxon>
    </lineage>
</organism>
<dbReference type="PROSITE" id="PS52016">
    <property type="entry name" value="TONB_DEPENDENT_REC_3"/>
    <property type="match status" value="1"/>
</dbReference>
<evidence type="ECO:0000256" key="4">
    <source>
        <dbReference type="ARBA" id="ARBA00022452"/>
    </source>
</evidence>